<dbReference type="GO" id="GO:0070973">
    <property type="term" value="P:protein localization to endoplasmic reticulum exit site"/>
    <property type="evidence" value="ECO:0007669"/>
    <property type="project" value="UniProtKB-UniRule"/>
</dbReference>
<keyword evidence="5" id="KW-0931">ER-Golgi transport</keyword>
<keyword evidence="5" id="KW-0256">Endoplasmic reticulum</keyword>
<sequence>MVRSLLWTSVFVLLMFELVVTLILVLPIPRKWRNWICLKVSRLELKKRLRVPLIGIFFALLFALLDTTTYLQHIYLKENNEQQQRQQRLFDSSVLDRHLIKEKEYKTGRNMYLVGFAFTLLFVIGRLTELMQEHAELEQQVERLTTAATTTSTTTPSVATVNNVGIEMTPVQSKKKN</sequence>
<evidence type="ECO:0000256" key="2">
    <source>
        <dbReference type="ARBA" id="ARBA00022692"/>
    </source>
</evidence>
<evidence type="ECO:0000256" key="3">
    <source>
        <dbReference type="ARBA" id="ARBA00022989"/>
    </source>
</evidence>
<feature type="transmembrane region" description="Helical" evidence="5">
    <location>
        <begin position="6"/>
        <end position="28"/>
    </location>
</feature>
<feature type="transmembrane region" description="Helical" evidence="5">
    <location>
        <begin position="111"/>
        <end position="128"/>
    </location>
</feature>
<dbReference type="InterPro" id="IPR040463">
    <property type="entry name" value="BAP29/BAP31_N"/>
</dbReference>
<dbReference type="PANTHER" id="PTHR12701:SF20">
    <property type="entry name" value="ENDOPLASMIC RETICULUM TRANSMEMBRANE PROTEIN"/>
    <property type="match status" value="1"/>
</dbReference>
<dbReference type="GO" id="GO:0006888">
    <property type="term" value="P:endoplasmic reticulum to Golgi vesicle-mediated transport"/>
    <property type="evidence" value="ECO:0007669"/>
    <property type="project" value="UniProtKB-UniRule"/>
</dbReference>
<dbReference type="EMBL" id="KV784353">
    <property type="protein sequence ID" value="OEU23144.1"/>
    <property type="molecule type" value="Genomic_DNA"/>
</dbReference>
<comment type="subcellular location">
    <subcellularLocation>
        <location evidence="5">Endoplasmic reticulum membrane</location>
        <topology evidence="5">Multi-pass membrane protein</topology>
    </subcellularLocation>
    <subcellularLocation>
        <location evidence="1">Membrane</location>
        <topology evidence="1">Multi-pass membrane protein</topology>
    </subcellularLocation>
</comment>
<proteinExistence type="inferred from homology"/>
<dbReference type="PANTHER" id="PTHR12701">
    <property type="entry name" value="BCR-ASSOCIATED PROTEIN, BAP"/>
    <property type="match status" value="1"/>
</dbReference>
<feature type="domain" description="BAP29/BAP31 transmembrane" evidence="6">
    <location>
        <begin position="4"/>
        <end position="143"/>
    </location>
</feature>
<keyword evidence="5" id="KW-0653">Protein transport</keyword>
<evidence type="ECO:0000259" key="6">
    <source>
        <dbReference type="Pfam" id="PF05529"/>
    </source>
</evidence>
<evidence type="ECO:0000313" key="8">
    <source>
        <dbReference type="Proteomes" id="UP000095751"/>
    </source>
</evidence>
<name>A0A1E7FYE0_9STRA</name>
<dbReference type="Proteomes" id="UP000095751">
    <property type="component" value="Unassembled WGS sequence"/>
</dbReference>
<dbReference type="InParanoid" id="A0A1E7FYE0"/>
<accession>A0A1E7FYE0</accession>
<reference evidence="7 8" key="1">
    <citation type="submission" date="2016-09" db="EMBL/GenBank/DDBJ databases">
        <title>Extensive genetic diversity and differential bi-allelic expression allows diatom success in the polar Southern Ocean.</title>
        <authorList>
            <consortium name="DOE Joint Genome Institute"/>
            <person name="Mock T."/>
            <person name="Otillar R.P."/>
            <person name="Strauss J."/>
            <person name="Dupont C."/>
            <person name="Frickenhaus S."/>
            <person name="Maumus F."/>
            <person name="Mcmullan M."/>
            <person name="Sanges R."/>
            <person name="Schmutz J."/>
            <person name="Toseland A."/>
            <person name="Valas R."/>
            <person name="Veluchamy A."/>
            <person name="Ward B.J."/>
            <person name="Allen A."/>
            <person name="Barry K."/>
            <person name="Falciatore A."/>
            <person name="Ferrante M."/>
            <person name="Fortunato A.E."/>
            <person name="Gloeckner G."/>
            <person name="Gruber A."/>
            <person name="Hipkin R."/>
            <person name="Janech M."/>
            <person name="Kroth P."/>
            <person name="Leese F."/>
            <person name="Lindquist E."/>
            <person name="Lyon B.R."/>
            <person name="Martin J."/>
            <person name="Mayer C."/>
            <person name="Parker M."/>
            <person name="Quesneville H."/>
            <person name="Raymond J."/>
            <person name="Uhlig C."/>
            <person name="Valentin K.U."/>
            <person name="Worden A.Z."/>
            <person name="Armbrust E.V."/>
            <person name="Bowler C."/>
            <person name="Green B."/>
            <person name="Moulton V."/>
            <person name="Van Oosterhout C."/>
            <person name="Grigoriev I."/>
        </authorList>
    </citation>
    <scope>NUCLEOTIDE SEQUENCE [LARGE SCALE GENOMIC DNA]</scope>
    <source>
        <strain evidence="7 8">CCMP1102</strain>
    </source>
</reference>
<evidence type="ECO:0000256" key="4">
    <source>
        <dbReference type="ARBA" id="ARBA00023136"/>
    </source>
</evidence>
<protein>
    <recommendedName>
        <fullName evidence="5">Endoplasmic reticulum transmembrane protein</fullName>
    </recommendedName>
</protein>
<evidence type="ECO:0000256" key="5">
    <source>
        <dbReference type="RuleBase" id="RU367026"/>
    </source>
</evidence>
<comment type="similarity">
    <text evidence="5">Belongs to the BCAP29/BCAP31 family.</text>
</comment>
<keyword evidence="2 5" id="KW-0812">Transmembrane</keyword>
<feature type="transmembrane region" description="Helical" evidence="5">
    <location>
        <begin position="49"/>
        <end position="71"/>
    </location>
</feature>
<keyword evidence="8" id="KW-1185">Reference proteome</keyword>
<keyword evidence="3 5" id="KW-1133">Transmembrane helix</keyword>
<keyword evidence="5" id="KW-0813">Transport</keyword>
<evidence type="ECO:0000256" key="1">
    <source>
        <dbReference type="ARBA" id="ARBA00004141"/>
    </source>
</evidence>
<gene>
    <name evidence="7" type="ORF">FRACYDRAFT_259312</name>
</gene>
<comment type="function">
    <text evidence="5">May play a role in anterograde transport of membrane proteins from the endoplasmic reticulum to the Golgi.</text>
</comment>
<keyword evidence="4 5" id="KW-0472">Membrane</keyword>
<dbReference type="GO" id="GO:0006886">
    <property type="term" value="P:intracellular protein transport"/>
    <property type="evidence" value="ECO:0007669"/>
    <property type="project" value="UniProtKB-UniRule"/>
</dbReference>
<dbReference type="GO" id="GO:0005789">
    <property type="term" value="C:endoplasmic reticulum membrane"/>
    <property type="evidence" value="ECO:0007669"/>
    <property type="project" value="UniProtKB-SubCell"/>
</dbReference>
<dbReference type="Pfam" id="PF05529">
    <property type="entry name" value="Bap31"/>
    <property type="match status" value="1"/>
</dbReference>
<dbReference type="InterPro" id="IPR008417">
    <property type="entry name" value="BAP29/BAP31"/>
</dbReference>
<dbReference type="AlphaFoldDB" id="A0A1E7FYE0"/>
<evidence type="ECO:0000313" key="7">
    <source>
        <dbReference type="EMBL" id="OEU23144.1"/>
    </source>
</evidence>
<dbReference type="OrthoDB" id="46216at2759"/>
<organism evidence="7 8">
    <name type="scientific">Fragilariopsis cylindrus CCMP1102</name>
    <dbReference type="NCBI Taxonomy" id="635003"/>
    <lineage>
        <taxon>Eukaryota</taxon>
        <taxon>Sar</taxon>
        <taxon>Stramenopiles</taxon>
        <taxon>Ochrophyta</taxon>
        <taxon>Bacillariophyta</taxon>
        <taxon>Bacillariophyceae</taxon>
        <taxon>Bacillariophycidae</taxon>
        <taxon>Bacillariales</taxon>
        <taxon>Bacillariaceae</taxon>
        <taxon>Fragilariopsis</taxon>
    </lineage>
</organism>
<dbReference type="KEGG" id="fcy:FRACYDRAFT_259312"/>